<evidence type="ECO:0000256" key="6">
    <source>
        <dbReference type="ARBA" id="ARBA00022927"/>
    </source>
</evidence>
<feature type="compositionally biased region" description="Acidic residues" evidence="8">
    <location>
        <begin position="107"/>
        <end position="123"/>
    </location>
</feature>
<dbReference type="Pfam" id="PF03987">
    <property type="entry name" value="Autophagy_act_C"/>
    <property type="match status" value="1"/>
</dbReference>
<dbReference type="GO" id="GO:0000422">
    <property type="term" value="P:autophagy of mitochondrion"/>
    <property type="evidence" value="ECO:0007669"/>
    <property type="project" value="TreeGrafter"/>
</dbReference>
<dbReference type="AlphaFoldDB" id="A0A0G4FIR0"/>
<gene>
    <name evidence="9" type="ORF">Cvel_17265</name>
</gene>
<name>A0A0G4FIR0_9ALVE</name>
<sequence>MQTRHQIADSIRSFIGAWTPVPSKSQFAEKGTLTPQEFLEAGEQLTYKFPSWQWQSAASKHQVPWLPPDKQFLTTKGVVCSTRVKDLDDSFKERTKMDEDWLLPVLDGDDGKEEGMEELDEVPETQQGERGIPDMSKLSLNGAAAAAPVQEQGGGEEEIEEIEEMGEFDDIDQMVMEQEQKMPRDPATTAGPVSSGAAASSSSSSSSSSSVPSKQNAGGSAPGGGGILGGGGSEMMVAEAPPSLGSRTYDLTITYDKYYMTPRLWLFGYDESGRPLKPQDIFEDVLTQYASKTVTVDPHPCTGIPTASIHPCKHSQVMKKVVDQWIEEGAEPRHDLSLFVFLKFMSSVIPTINYDFTMDIDGQKLARR</sequence>
<dbReference type="GO" id="GO:0061723">
    <property type="term" value="P:glycophagy"/>
    <property type="evidence" value="ECO:0007669"/>
    <property type="project" value="TreeGrafter"/>
</dbReference>
<feature type="region of interest" description="Disordered" evidence="8">
    <location>
        <begin position="179"/>
        <end position="234"/>
    </location>
</feature>
<accession>A0A0G4FIR0</accession>
<keyword evidence="4" id="KW-0963">Cytoplasm</keyword>
<keyword evidence="7" id="KW-0072">Autophagy</keyword>
<dbReference type="GO" id="GO:0000045">
    <property type="term" value="P:autophagosome assembly"/>
    <property type="evidence" value="ECO:0007669"/>
    <property type="project" value="TreeGrafter"/>
</dbReference>
<organism evidence="9">
    <name type="scientific">Chromera velia CCMP2878</name>
    <dbReference type="NCBI Taxonomy" id="1169474"/>
    <lineage>
        <taxon>Eukaryota</taxon>
        <taxon>Sar</taxon>
        <taxon>Alveolata</taxon>
        <taxon>Colpodellida</taxon>
        <taxon>Chromeraceae</taxon>
        <taxon>Chromera</taxon>
    </lineage>
</organism>
<feature type="compositionally biased region" description="Low complexity" evidence="8">
    <location>
        <begin position="187"/>
        <end position="213"/>
    </location>
</feature>
<keyword evidence="6" id="KW-0653">Protein transport</keyword>
<feature type="region of interest" description="Disordered" evidence="8">
    <location>
        <begin position="105"/>
        <end position="135"/>
    </location>
</feature>
<dbReference type="GO" id="GO:0005829">
    <property type="term" value="C:cytosol"/>
    <property type="evidence" value="ECO:0007669"/>
    <property type="project" value="TreeGrafter"/>
</dbReference>
<dbReference type="VEuPathDB" id="CryptoDB:Cvel_17265"/>
<dbReference type="GO" id="GO:0044804">
    <property type="term" value="P:nucleophagy"/>
    <property type="evidence" value="ECO:0007669"/>
    <property type="project" value="TreeGrafter"/>
</dbReference>
<dbReference type="PhylomeDB" id="A0A0G4FIR0"/>
<proteinExistence type="inferred from homology"/>
<dbReference type="PANTHER" id="PTHR12866">
    <property type="entry name" value="UBIQUITIN-LIKE-CONJUGATING ENZYME ATG3"/>
    <property type="match status" value="1"/>
</dbReference>
<keyword evidence="3" id="KW-0813">Transport</keyword>
<evidence type="ECO:0000256" key="2">
    <source>
        <dbReference type="ARBA" id="ARBA00007683"/>
    </source>
</evidence>
<dbReference type="GO" id="GO:0015031">
    <property type="term" value="P:protein transport"/>
    <property type="evidence" value="ECO:0007669"/>
    <property type="project" value="UniProtKB-KW"/>
</dbReference>
<evidence type="ECO:0000256" key="8">
    <source>
        <dbReference type="SAM" id="MobiDB-lite"/>
    </source>
</evidence>
<evidence type="ECO:0000256" key="3">
    <source>
        <dbReference type="ARBA" id="ARBA00022448"/>
    </source>
</evidence>
<reference evidence="9" key="1">
    <citation type="submission" date="2014-11" db="EMBL/GenBank/DDBJ databases">
        <authorList>
            <person name="Otto D Thomas"/>
            <person name="Naeem Raeece"/>
        </authorList>
    </citation>
    <scope>NUCLEOTIDE SEQUENCE</scope>
</reference>
<feature type="compositionally biased region" description="Gly residues" evidence="8">
    <location>
        <begin position="220"/>
        <end position="233"/>
    </location>
</feature>
<comment type="subcellular location">
    <subcellularLocation>
        <location evidence="1">Cytoplasm</location>
    </subcellularLocation>
</comment>
<dbReference type="EMBL" id="CDMZ01000405">
    <property type="protein sequence ID" value="CEM13596.1"/>
    <property type="molecule type" value="Genomic_DNA"/>
</dbReference>
<dbReference type="GO" id="GO:0000407">
    <property type="term" value="C:phagophore assembly site"/>
    <property type="evidence" value="ECO:0007669"/>
    <property type="project" value="TreeGrafter"/>
</dbReference>
<evidence type="ECO:0000256" key="1">
    <source>
        <dbReference type="ARBA" id="ARBA00004496"/>
    </source>
</evidence>
<evidence type="ECO:0000256" key="4">
    <source>
        <dbReference type="ARBA" id="ARBA00022490"/>
    </source>
</evidence>
<dbReference type="InterPro" id="IPR007135">
    <property type="entry name" value="Atg3/Atg10"/>
</dbReference>
<evidence type="ECO:0000256" key="7">
    <source>
        <dbReference type="ARBA" id="ARBA00023006"/>
    </source>
</evidence>
<protein>
    <submittedName>
        <fullName evidence="9">Uncharacterized protein</fullName>
    </submittedName>
</protein>
<evidence type="ECO:0000256" key="5">
    <source>
        <dbReference type="ARBA" id="ARBA00022786"/>
    </source>
</evidence>
<comment type="similarity">
    <text evidence="2">Belongs to the ATG3 family.</text>
</comment>
<dbReference type="Gene3D" id="3.30.1460.50">
    <property type="match status" value="1"/>
</dbReference>
<dbReference type="GO" id="GO:0019776">
    <property type="term" value="F:Atg8-family ligase activity"/>
    <property type="evidence" value="ECO:0007669"/>
    <property type="project" value="TreeGrafter"/>
</dbReference>
<dbReference type="PANTHER" id="PTHR12866:SF2">
    <property type="entry name" value="UBIQUITIN-LIKE-CONJUGATING ENZYME ATG3"/>
    <property type="match status" value="1"/>
</dbReference>
<keyword evidence="5" id="KW-0833">Ubl conjugation pathway</keyword>
<evidence type="ECO:0000313" key="9">
    <source>
        <dbReference type="EMBL" id="CEM13596.1"/>
    </source>
</evidence>